<dbReference type="RefSeq" id="WP_137262892.1">
    <property type="nucleotide sequence ID" value="NZ_SZQL01000014.1"/>
</dbReference>
<protein>
    <submittedName>
        <fullName evidence="1">Uncharacterized protein</fullName>
    </submittedName>
</protein>
<proteinExistence type="predicted"/>
<dbReference type="Proteomes" id="UP000305848">
    <property type="component" value="Unassembled WGS sequence"/>
</dbReference>
<sequence>MQEKNYTGLIPDNTDGKAITAEAVAVMNNVQEARALYTIARERLLYVHNWGNITGKLSTDFQLTDENGNEVDRFAQPGDHFRIDITGPGSSAGEGYDWASVEAIKEVHENDVDSIALRVRPAANPKTANDHTAHFYSAQSTSTFVITREGTTVTASVYDRNIEPNEAAASLIDKARNAVVGLSAKHGLSKLQWHALAEAFIRST</sequence>
<dbReference type="OrthoDB" id="947646at2"/>
<dbReference type="AlphaFoldDB" id="A0A4U3KXN1"/>
<accession>A0A4U3KXN1</accession>
<name>A0A4U3KXN1_9BACT</name>
<reference evidence="1 2" key="1">
    <citation type="submission" date="2019-05" db="EMBL/GenBank/DDBJ databases">
        <title>Panacibacter sp. strain 17mud1-8 Genome sequencing and assembly.</title>
        <authorList>
            <person name="Chhetri G."/>
        </authorList>
    </citation>
    <scope>NUCLEOTIDE SEQUENCE [LARGE SCALE GENOMIC DNA]</scope>
    <source>
        <strain evidence="1 2">17mud1-8</strain>
    </source>
</reference>
<gene>
    <name evidence="1" type="ORF">FC093_16395</name>
</gene>
<evidence type="ECO:0000313" key="2">
    <source>
        <dbReference type="Proteomes" id="UP000305848"/>
    </source>
</evidence>
<dbReference type="EMBL" id="SZQL01000014">
    <property type="protein sequence ID" value="TKK66619.1"/>
    <property type="molecule type" value="Genomic_DNA"/>
</dbReference>
<evidence type="ECO:0000313" key="1">
    <source>
        <dbReference type="EMBL" id="TKK66619.1"/>
    </source>
</evidence>
<organism evidence="1 2">
    <name type="scientific">Ilyomonas limi</name>
    <dbReference type="NCBI Taxonomy" id="2575867"/>
    <lineage>
        <taxon>Bacteria</taxon>
        <taxon>Pseudomonadati</taxon>
        <taxon>Bacteroidota</taxon>
        <taxon>Chitinophagia</taxon>
        <taxon>Chitinophagales</taxon>
        <taxon>Chitinophagaceae</taxon>
        <taxon>Ilyomonas</taxon>
    </lineage>
</organism>
<comment type="caution">
    <text evidence="1">The sequence shown here is derived from an EMBL/GenBank/DDBJ whole genome shotgun (WGS) entry which is preliminary data.</text>
</comment>
<keyword evidence="2" id="KW-1185">Reference proteome</keyword>